<accession>A0A7W7Y294</accession>
<keyword evidence="5" id="KW-0408">Iron</keyword>
<sequence length="111" mass="12763">MNIDIKGNEEIYDQECAAPGAYKRVLENVRRAYQSGVHVEITTLLIPRIHDKIINQLVNDIEGISRDIVWHISAYFPQYRSSAPPTSAQRVREVAAMIRNRGFRYVYTGNI</sequence>
<organism evidence="7 8">
    <name type="scientific">Desulfurispira natronophila</name>
    <dbReference type="NCBI Taxonomy" id="682562"/>
    <lineage>
        <taxon>Bacteria</taxon>
        <taxon>Pseudomonadati</taxon>
        <taxon>Chrysiogenota</taxon>
        <taxon>Chrysiogenia</taxon>
        <taxon>Chrysiogenales</taxon>
        <taxon>Chrysiogenaceae</taxon>
        <taxon>Desulfurispira</taxon>
    </lineage>
</organism>
<comment type="caution">
    <text evidence="7">The sequence shown here is derived from an EMBL/GenBank/DDBJ whole genome shotgun (WGS) entry which is preliminary data.</text>
</comment>
<evidence type="ECO:0000313" key="7">
    <source>
        <dbReference type="EMBL" id="MBB5020756.1"/>
    </source>
</evidence>
<keyword evidence="3" id="KW-0949">S-adenosyl-L-methionine</keyword>
<comment type="cofactor">
    <cofactor evidence="1">
        <name>[4Fe-4S] cluster</name>
        <dbReference type="ChEBI" id="CHEBI:49883"/>
    </cofactor>
</comment>
<dbReference type="GO" id="GO:0016829">
    <property type="term" value="F:lyase activity"/>
    <property type="evidence" value="ECO:0007669"/>
    <property type="project" value="UniProtKB-KW"/>
</dbReference>
<dbReference type="AlphaFoldDB" id="A0A7W7Y294"/>
<dbReference type="InterPro" id="IPR013785">
    <property type="entry name" value="Aldolase_TIM"/>
</dbReference>
<dbReference type="GO" id="GO:0051539">
    <property type="term" value="F:4 iron, 4 sulfur cluster binding"/>
    <property type="evidence" value="ECO:0007669"/>
    <property type="project" value="UniProtKB-KW"/>
</dbReference>
<keyword evidence="7" id="KW-0456">Lyase</keyword>
<keyword evidence="4" id="KW-0479">Metal-binding</keyword>
<dbReference type="Proteomes" id="UP000528322">
    <property type="component" value="Unassembled WGS sequence"/>
</dbReference>
<dbReference type="SUPFAM" id="SSF102114">
    <property type="entry name" value="Radical SAM enzymes"/>
    <property type="match status" value="1"/>
</dbReference>
<evidence type="ECO:0000256" key="6">
    <source>
        <dbReference type="ARBA" id="ARBA00023014"/>
    </source>
</evidence>
<protein>
    <submittedName>
        <fullName evidence="7">Pyruvate-formate lyase-activating enzyme</fullName>
    </submittedName>
</protein>
<gene>
    <name evidence="7" type="ORF">HNR37_000059</name>
</gene>
<dbReference type="Gene3D" id="3.20.20.70">
    <property type="entry name" value="Aldolase class I"/>
    <property type="match status" value="1"/>
</dbReference>
<keyword evidence="6" id="KW-0411">Iron-sulfur</keyword>
<dbReference type="InterPro" id="IPR034457">
    <property type="entry name" value="Organic_radical-activating"/>
</dbReference>
<evidence type="ECO:0000256" key="5">
    <source>
        <dbReference type="ARBA" id="ARBA00023004"/>
    </source>
</evidence>
<name>A0A7W7Y294_9BACT</name>
<evidence type="ECO:0000256" key="3">
    <source>
        <dbReference type="ARBA" id="ARBA00022691"/>
    </source>
</evidence>
<evidence type="ECO:0000256" key="2">
    <source>
        <dbReference type="ARBA" id="ARBA00022485"/>
    </source>
</evidence>
<dbReference type="GO" id="GO:0046872">
    <property type="term" value="F:metal ion binding"/>
    <property type="evidence" value="ECO:0007669"/>
    <property type="project" value="UniProtKB-KW"/>
</dbReference>
<keyword evidence="8" id="KW-1185">Reference proteome</keyword>
<dbReference type="InterPro" id="IPR058240">
    <property type="entry name" value="rSAM_sf"/>
</dbReference>
<dbReference type="PANTHER" id="PTHR30352">
    <property type="entry name" value="PYRUVATE FORMATE-LYASE-ACTIVATING ENZYME"/>
    <property type="match status" value="1"/>
</dbReference>
<reference evidence="7 8" key="1">
    <citation type="submission" date="2020-08" db="EMBL/GenBank/DDBJ databases">
        <title>Genomic Encyclopedia of Type Strains, Phase IV (KMG-IV): sequencing the most valuable type-strain genomes for metagenomic binning, comparative biology and taxonomic classification.</title>
        <authorList>
            <person name="Goeker M."/>
        </authorList>
    </citation>
    <scope>NUCLEOTIDE SEQUENCE [LARGE SCALE GENOMIC DNA]</scope>
    <source>
        <strain evidence="7 8">DSM 22071</strain>
    </source>
</reference>
<evidence type="ECO:0000313" key="8">
    <source>
        <dbReference type="Proteomes" id="UP000528322"/>
    </source>
</evidence>
<evidence type="ECO:0000256" key="4">
    <source>
        <dbReference type="ARBA" id="ARBA00022723"/>
    </source>
</evidence>
<keyword evidence="2" id="KW-0004">4Fe-4S</keyword>
<dbReference type="EMBL" id="JACHID010000001">
    <property type="protein sequence ID" value="MBB5020756.1"/>
    <property type="molecule type" value="Genomic_DNA"/>
</dbReference>
<evidence type="ECO:0000256" key="1">
    <source>
        <dbReference type="ARBA" id="ARBA00001966"/>
    </source>
</evidence>
<proteinExistence type="predicted"/>
<keyword evidence="7" id="KW-0670">Pyruvate</keyword>
<dbReference type="PANTHER" id="PTHR30352:SF5">
    <property type="entry name" value="PYRUVATE FORMATE-LYASE 1-ACTIVATING ENZYME"/>
    <property type="match status" value="1"/>
</dbReference>